<evidence type="ECO:0000259" key="3">
    <source>
        <dbReference type="Pfam" id="PF04608"/>
    </source>
</evidence>
<dbReference type="Proteomes" id="UP000283255">
    <property type="component" value="Unassembled WGS sequence"/>
</dbReference>
<dbReference type="Pfam" id="PF04608">
    <property type="entry name" value="PgpA"/>
    <property type="match status" value="1"/>
</dbReference>
<dbReference type="AlphaFoldDB" id="A0A418YL61"/>
<keyword evidence="1" id="KW-0442">Lipid degradation</keyword>
<dbReference type="GO" id="GO:0006655">
    <property type="term" value="P:phosphatidylglycerol biosynthetic process"/>
    <property type="evidence" value="ECO:0007669"/>
    <property type="project" value="UniProtKB-UniPathway"/>
</dbReference>
<feature type="domain" description="YutG/PgpA" evidence="3">
    <location>
        <begin position="19"/>
        <end position="156"/>
    </location>
</feature>
<dbReference type="InterPro" id="IPR007686">
    <property type="entry name" value="YutG/PgpA"/>
</dbReference>
<keyword evidence="1" id="KW-0997">Cell inner membrane</keyword>
<evidence type="ECO:0000256" key="2">
    <source>
        <dbReference type="SAM" id="Phobius"/>
    </source>
</evidence>
<keyword evidence="2" id="KW-1133">Transmembrane helix</keyword>
<comment type="caution">
    <text evidence="4">The sequence shown here is derived from an EMBL/GenBank/DDBJ whole genome shotgun (WGS) entry which is preliminary data.</text>
</comment>
<keyword evidence="1" id="KW-0595">Phospholipid degradation</keyword>
<accession>A0A418YL61</accession>
<dbReference type="EMBL" id="QZCH01000001">
    <property type="protein sequence ID" value="RJG51550.1"/>
    <property type="molecule type" value="Genomic_DNA"/>
</dbReference>
<reference evidence="4 5" key="1">
    <citation type="submission" date="2018-09" db="EMBL/GenBank/DDBJ databases">
        <authorList>
            <person name="Wang F."/>
        </authorList>
    </citation>
    <scope>NUCLEOTIDE SEQUENCE [LARGE SCALE GENOMIC DNA]</scope>
    <source>
        <strain evidence="4 5">PLHSC7-2</strain>
    </source>
</reference>
<keyword evidence="1" id="KW-0378">Hydrolase</keyword>
<feature type="transmembrane region" description="Helical" evidence="2">
    <location>
        <begin position="91"/>
        <end position="117"/>
    </location>
</feature>
<proteinExistence type="predicted"/>
<dbReference type="PIRSF" id="PIRSF006162">
    <property type="entry name" value="PgpA"/>
    <property type="match status" value="1"/>
</dbReference>
<dbReference type="UniPathway" id="UPA00084">
    <property type="reaction ID" value="UER00504"/>
</dbReference>
<sequence>MKNRPDLKGLRLSHPAHFLAVGLGSGLAPKAPGTFGTAAAIPLYLALAYLPLSLYLAVVIISGVVGVWLCHKTSQDMGVHDHKAIVWDEFVGFWITMIAAPAGWMWILLGFILFRIFDVLKPWPISWLDKHLHGGLGIMLDDVLAGLAAFGCIQLLAWWL</sequence>
<feature type="transmembrane region" description="Helical" evidence="2">
    <location>
        <begin position="41"/>
        <end position="70"/>
    </location>
</feature>
<dbReference type="GO" id="GO:0005886">
    <property type="term" value="C:plasma membrane"/>
    <property type="evidence" value="ECO:0007669"/>
    <property type="project" value="UniProtKB-SubCell"/>
</dbReference>
<dbReference type="GO" id="GO:0009395">
    <property type="term" value="P:phospholipid catabolic process"/>
    <property type="evidence" value="ECO:0007669"/>
    <property type="project" value="UniProtKB-KW"/>
</dbReference>
<evidence type="ECO:0000313" key="5">
    <source>
        <dbReference type="Proteomes" id="UP000283255"/>
    </source>
</evidence>
<comment type="pathway">
    <text evidence="1">Phospholipid metabolism; phosphatidylglycerol biosynthesis; phosphatidylglycerol from CDP-diacylglycerol: step 2/2.</text>
</comment>
<dbReference type="InterPro" id="IPR036681">
    <property type="entry name" value="PgpA-like_sf"/>
</dbReference>
<dbReference type="SUPFAM" id="SSF101307">
    <property type="entry name" value="YutG-like"/>
    <property type="match status" value="1"/>
</dbReference>
<evidence type="ECO:0000256" key="1">
    <source>
        <dbReference type="PIRNR" id="PIRNR006162"/>
    </source>
</evidence>
<dbReference type="GO" id="GO:0046872">
    <property type="term" value="F:metal ion binding"/>
    <property type="evidence" value="ECO:0007669"/>
    <property type="project" value="UniProtKB-KW"/>
</dbReference>
<keyword evidence="1 2" id="KW-0812">Transmembrane</keyword>
<dbReference type="OrthoDB" id="9804091at2"/>
<keyword evidence="1" id="KW-0479">Metal-binding</keyword>
<dbReference type="PANTHER" id="PTHR36305">
    <property type="entry name" value="PHOSPHATIDYLGLYCEROPHOSPHATASE A"/>
    <property type="match status" value="1"/>
</dbReference>
<comment type="function">
    <text evidence="1">Lipid phosphatase which dephosphorylates phosphatidylglycerophosphate (PGP) to phosphatidylglycerol (PG).</text>
</comment>
<keyword evidence="5" id="KW-1185">Reference proteome</keyword>
<comment type="subcellular location">
    <subcellularLocation>
        <location evidence="1">Cell inner membrane</location>
        <topology evidence="1">Multi-pass membrane protein</topology>
    </subcellularLocation>
</comment>
<comment type="catalytic activity">
    <reaction evidence="1">
        <text>a 1,2-diacyl-sn-glycero-3-phospho-(1'-sn-glycero-3'-phosphate) + H2O = a 1,2-diacyl-sn-glycero-3-phospho-(1'-sn-glycerol) + phosphate</text>
        <dbReference type="Rhea" id="RHEA:33751"/>
        <dbReference type="ChEBI" id="CHEBI:15377"/>
        <dbReference type="ChEBI" id="CHEBI:43474"/>
        <dbReference type="ChEBI" id="CHEBI:60110"/>
        <dbReference type="ChEBI" id="CHEBI:64716"/>
        <dbReference type="EC" id="3.1.3.27"/>
    </reaction>
</comment>
<keyword evidence="1" id="KW-0460">Magnesium</keyword>
<dbReference type="CDD" id="cd06971">
    <property type="entry name" value="PgpA"/>
    <property type="match status" value="1"/>
</dbReference>
<evidence type="ECO:0000313" key="4">
    <source>
        <dbReference type="EMBL" id="RJG51550.1"/>
    </source>
</evidence>
<dbReference type="PANTHER" id="PTHR36305:SF1">
    <property type="entry name" value="PHOSPHATIDYLGLYCEROPHOSPHATASE A"/>
    <property type="match status" value="1"/>
</dbReference>
<feature type="transmembrane region" description="Helical" evidence="2">
    <location>
        <begin position="137"/>
        <end position="159"/>
    </location>
</feature>
<comment type="cofactor">
    <cofactor evidence="1">
        <name>Mg(2+)</name>
        <dbReference type="ChEBI" id="CHEBI:18420"/>
    </cofactor>
</comment>
<reference evidence="4 5" key="2">
    <citation type="submission" date="2019-01" db="EMBL/GenBank/DDBJ databases">
        <title>Motilimonas pumilus sp. nov., isolated from the gut of sea cucumber (Apostichopus japonicus).</title>
        <authorList>
            <person name="Wang F.-Q."/>
            <person name="Ren L.-H."/>
            <person name="Lin Y.-W."/>
            <person name="Sun G.-H."/>
            <person name="Du Z.-J."/>
            <person name="Zhao J.-X."/>
            <person name="Liu X.-J."/>
            <person name="Liu L.-J."/>
        </authorList>
    </citation>
    <scope>NUCLEOTIDE SEQUENCE [LARGE SCALE GENOMIC DNA]</scope>
    <source>
        <strain evidence="4 5">PLHSC7-2</strain>
    </source>
</reference>
<dbReference type="GO" id="GO:0008962">
    <property type="term" value="F:phosphatidylglycerophosphatase activity"/>
    <property type="evidence" value="ECO:0007669"/>
    <property type="project" value="UniProtKB-EC"/>
</dbReference>
<keyword evidence="1" id="KW-1208">Phospholipid metabolism</keyword>
<dbReference type="RefSeq" id="WP_119909074.1">
    <property type="nucleotide sequence ID" value="NZ_QZCH01000001.1"/>
</dbReference>
<name>A0A418YL61_9GAMM</name>
<keyword evidence="1 2" id="KW-0472">Membrane</keyword>
<dbReference type="EC" id="3.1.3.27" evidence="1"/>
<protein>
    <recommendedName>
        <fullName evidence="1">Phosphatidylglycerophosphatase A</fullName>
        <ecNumber evidence="1">3.1.3.27</ecNumber>
    </recommendedName>
    <alternativeName>
        <fullName evidence="1">Phosphatidylglycerolphosphate phosphatase A</fullName>
    </alternativeName>
</protein>
<keyword evidence="1" id="KW-1003">Cell membrane</keyword>
<organism evidence="4 5">
    <name type="scientific">Motilimonas pumila</name>
    <dbReference type="NCBI Taxonomy" id="2303987"/>
    <lineage>
        <taxon>Bacteria</taxon>
        <taxon>Pseudomonadati</taxon>
        <taxon>Pseudomonadota</taxon>
        <taxon>Gammaproteobacteria</taxon>
        <taxon>Alteromonadales</taxon>
        <taxon>Alteromonadales genera incertae sedis</taxon>
        <taxon>Motilimonas</taxon>
    </lineage>
</organism>
<gene>
    <name evidence="4" type="ORF">D1Z90_02120</name>
</gene>
<keyword evidence="1" id="KW-0443">Lipid metabolism</keyword>
<dbReference type="InterPro" id="IPR026037">
    <property type="entry name" value="PgpA"/>
</dbReference>